<sequence>VISSSNRSPSPISIRSNPNPNPNSNSRNDQEREGVGVRKSFSGYPFAKSSIATQPRTLTPNTPVNSPAEYARRSSFGRECGAGIGDHEQKENERDPNLRPIARVRSPSVLKGTKNFMSPTISAASKINPSPRKKVLGERNEAIRTSASLSDGKFHFFSTNSLDFSGENESKTDMGTPPFSMISDFNKVGNEVSNTELENKVADLSPGVGKIESESDLVVLSPEIPLKSTTKSPKILPQSEMPKVVADYNVGLDIKNNISSSPSVIAPLDADPFHSPYDPKTNFLSPRPQFLHYKPNPRIESYINQGVRLEDDFGSDSVSEAENSDEVQSETSQEVQEETSSSAEPLSSESSSPKNEELDEIVESKIEPRTRFSGKWKAVTFLFFILLGTISFSMYYPGDGNAINQEKIISRIYSNSRVAADLAKDNFNVLFLNAKVLSAQSVGYLSQMISKEREIKFSPLPFSNLTGWQEEEVENDYLVKGFEFRPWLGKEVGVDTAMKKAAETVIFEDETELIKLHDCEADVFEQSSGLPIIDQVIEEYEPENTEESSVLEESVSEDDAIAKMSEEASLSDKPERLEKTHVLEHKDSAVKMTEGSSVLDDPENQEAEHYLVTSAVHDESQSDLKVEGQPSSFSPDPEVHSQVTTANVPFSDVELLSEESEEVKVQSVSRSLVVEGADLISQILEASERSLAPITAAVSLVVLSLLAAAAFNFVKKSKKETPAVSTPLADAHVVQKENSSFVPIARKIDPKVRENPSSCSGPVEVDMIGESCPSELSSFQKTSSYYKKTDPRGSDEAQSVEKSSRRNHKRESLASSSSEYTMGSSYGSFTTYGIVHSKQLDDEVVTPIRRSSRIRSKVTSP</sequence>
<feature type="compositionally biased region" description="Polar residues" evidence="1">
    <location>
        <begin position="50"/>
        <end position="65"/>
    </location>
</feature>
<feature type="region of interest" description="Disordered" evidence="1">
    <location>
        <begin position="783"/>
        <end position="822"/>
    </location>
</feature>
<dbReference type="PANTHER" id="PTHR34775">
    <property type="entry name" value="TRANSMEMBRANE PROTEIN"/>
    <property type="match status" value="1"/>
</dbReference>
<protein>
    <submittedName>
        <fullName evidence="3">Uncharacterized protein</fullName>
    </submittedName>
</protein>
<keyword evidence="2" id="KW-0812">Transmembrane</keyword>
<name>A0A803MC38_CHEQI</name>
<keyword evidence="4" id="KW-1185">Reference proteome</keyword>
<feature type="region of interest" description="Disordered" evidence="1">
    <location>
        <begin position="314"/>
        <end position="361"/>
    </location>
</feature>
<dbReference type="PANTHER" id="PTHR34775:SF4">
    <property type="entry name" value="TRANSMEMBRANE PROTEIN"/>
    <property type="match status" value="1"/>
</dbReference>
<keyword evidence="2" id="KW-0472">Membrane</keyword>
<dbReference type="AlphaFoldDB" id="A0A803MC38"/>
<accession>A0A803MC38</accession>
<dbReference type="Gramene" id="AUR62027031-RA">
    <property type="protein sequence ID" value="AUR62027031-RA:cds"/>
    <property type="gene ID" value="AUR62027031"/>
</dbReference>
<dbReference type="Proteomes" id="UP000596660">
    <property type="component" value="Unplaced"/>
</dbReference>
<feature type="compositionally biased region" description="Basic and acidic residues" evidence="1">
    <location>
        <begin position="617"/>
        <end position="626"/>
    </location>
</feature>
<evidence type="ECO:0000313" key="4">
    <source>
        <dbReference type="Proteomes" id="UP000596660"/>
    </source>
</evidence>
<organism evidence="3 4">
    <name type="scientific">Chenopodium quinoa</name>
    <name type="common">Quinoa</name>
    <dbReference type="NCBI Taxonomy" id="63459"/>
    <lineage>
        <taxon>Eukaryota</taxon>
        <taxon>Viridiplantae</taxon>
        <taxon>Streptophyta</taxon>
        <taxon>Embryophyta</taxon>
        <taxon>Tracheophyta</taxon>
        <taxon>Spermatophyta</taxon>
        <taxon>Magnoliopsida</taxon>
        <taxon>eudicotyledons</taxon>
        <taxon>Gunneridae</taxon>
        <taxon>Pentapetalae</taxon>
        <taxon>Caryophyllales</taxon>
        <taxon>Chenopodiaceae</taxon>
        <taxon>Chenopodioideae</taxon>
        <taxon>Atripliceae</taxon>
        <taxon>Chenopodium</taxon>
    </lineage>
</organism>
<evidence type="ECO:0000313" key="3">
    <source>
        <dbReference type="EnsemblPlants" id="AUR62027031-RA:cds"/>
    </source>
</evidence>
<dbReference type="OMA" id="EAIYINQ"/>
<keyword evidence="2" id="KW-1133">Transmembrane helix</keyword>
<evidence type="ECO:0000256" key="1">
    <source>
        <dbReference type="SAM" id="MobiDB-lite"/>
    </source>
</evidence>
<feature type="compositionally biased region" description="Low complexity" evidence="1">
    <location>
        <begin position="329"/>
        <end position="353"/>
    </location>
</feature>
<reference evidence="3" key="1">
    <citation type="journal article" date="2017" name="Nature">
        <title>The genome of Chenopodium quinoa.</title>
        <authorList>
            <person name="Jarvis D.E."/>
            <person name="Ho Y.S."/>
            <person name="Lightfoot D.J."/>
            <person name="Schmoeckel S.M."/>
            <person name="Li B."/>
            <person name="Borm T.J.A."/>
            <person name="Ohyanagi H."/>
            <person name="Mineta K."/>
            <person name="Michell C.T."/>
            <person name="Saber N."/>
            <person name="Kharbatia N.M."/>
            <person name="Rupper R.R."/>
            <person name="Sharp A.R."/>
            <person name="Dally N."/>
            <person name="Boughton B.A."/>
            <person name="Woo Y.H."/>
            <person name="Gao G."/>
            <person name="Schijlen E.G.W.M."/>
            <person name="Guo X."/>
            <person name="Momin A.A."/>
            <person name="Negrao S."/>
            <person name="Al-Babili S."/>
            <person name="Gehring C."/>
            <person name="Roessner U."/>
            <person name="Jung C."/>
            <person name="Murphy K."/>
            <person name="Arold S.T."/>
            <person name="Gojobori T."/>
            <person name="van der Linden C.G."/>
            <person name="van Loo E.N."/>
            <person name="Jellen E.N."/>
            <person name="Maughan P.J."/>
            <person name="Tester M."/>
        </authorList>
    </citation>
    <scope>NUCLEOTIDE SEQUENCE [LARGE SCALE GENOMIC DNA]</scope>
    <source>
        <strain evidence="3">cv. PI 614886</strain>
    </source>
</reference>
<feature type="compositionally biased region" description="Low complexity" evidence="1">
    <location>
        <begin position="1"/>
        <end position="27"/>
    </location>
</feature>
<feature type="compositionally biased region" description="Basic and acidic residues" evidence="1">
    <location>
        <begin position="85"/>
        <end position="97"/>
    </location>
</feature>
<dbReference type="EnsemblPlants" id="AUR62027031-RA">
    <property type="protein sequence ID" value="AUR62027031-RA:cds"/>
    <property type="gene ID" value="AUR62027031"/>
</dbReference>
<proteinExistence type="predicted"/>
<feature type="region of interest" description="Disordered" evidence="1">
    <location>
        <begin position="617"/>
        <end position="640"/>
    </location>
</feature>
<feature type="region of interest" description="Disordered" evidence="1">
    <location>
        <begin position="1"/>
        <end position="105"/>
    </location>
</feature>
<evidence type="ECO:0000256" key="2">
    <source>
        <dbReference type="SAM" id="Phobius"/>
    </source>
</evidence>
<reference evidence="3" key="2">
    <citation type="submission" date="2021-03" db="UniProtKB">
        <authorList>
            <consortium name="EnsemblPlants"/>
        </authorList>
    </citation>
    <scope>IDENTIFICATION</scope>
</reference>
<feature type="transmembrane region" description="Helical" evidence="2">
    <location>
        <begin position="691"/>
        <end position="714"/>
    </location>
</feature>